<evidence type="ECO:0000313" key="4">
    <source>
        <dbReference type="Proteomes" id="UP000199045"/>
    </source>
</evidence>
<reference evidence="3 4" key="1">
    <citation type="submission" date="2016-10" db="EMBL/GenBank/DDBJ databases">
        <authorList>
            <person name="de Groot N.N."/>
        </authorList>
    </citation>
    <scope>NUCLEOTIDE SEQUENCE [LARGE SCALE GENOMIC DNA]</scope>
    <source>
        <strain evidence="3 4">DSM 527</strain>
    </source>
</reference>
<name>A0A1G7QLI2_CHIFI</name>
<feature type="transmembrane region" description="Helical" evidence="2">
    <location>
        <begin position="65"/>
        <end position="89"/>
    </location>
</feature>
<proteinExistence type="predicted"/>
<dbReference type="AlphaFoldDB" id="A0A1G7QLI2"/>
<evidence type="ECO:0000256" key="2">
    <source>
        <dbReference type="SAM" id="Phobius"/>
    </source>
</evidence>
<feature type="compositionally biased region" description="Low complexity" evidence="1">
    <location>
        <begin position="169"/>
        <end position="193"/>
    </location>
</feature>
<feature type="region of interest" description="Disordered" evidence="1">
    <location>
        <begin position="247"/>
        <end position="288"/>
    </location>
</feature>
<feature type="transmembrane region" description="Helical" evidence="2">
    <location>
        <begin position="101"/>
        <end position="120"/>
    </location>
</feature>
<accession>A0A1G7QLI2</accession>
<keyword evidence="2" id="KW-0812">Transmembrane</keyword>
<dbReference type="EMBL" id="FNBN01000003">
    <property type="protein sequence ID" value="SDF99342.1"/>
    <property type="molecule type" value="Genomic_DNA"/>
</dbReference>
<keyword evidence="2" id="KW-0472">Membrane</keyword>
<feature type="transmembrane region" description="Helical" evidence="2">
    <location>
        <begin position="15"/>
        <end position="44"/>
    </location>
</feature>
<protein>
    <submittedName>
        <fullName evidence="3">Uncharacterized protein</fullName>
    </submittedName>
</protein>
<feature type="region of interest" description="Disordered" evidence="1">
    <location>
        <begin position="143"/>
        <end position="204"/>
    </location>
</feature>
<dbReference type="RefSeq" id="WP_089832386.1">
    <property type="nucleotide sequence ID" value="NZ_FNBN01000003.1"/>
</dbReference>
<keyword evidence="2" id="KW-1133">Transmembrane helix</keyword>
<feature type="compositionally biased region" description="Basic and acidic residues" evidence="1">
    <location>
        <begin position="194"/>
        <end position="203"/>
    </location>
</feature>
<gene>
    <name evidence="3" type="ORF">SAMN04488121_103103</name>
</gene>
<evidence type="ECO:0000313" key="3">
    <source>
        <dbReference type="EMBL" id="SDF99342.1"/>
    </source>
</evidence>
<evidence type="ECO:0000256" key="1">
    <source>
        <dbReference type="SAM" id="MobiDB-lite"/>
    </source>
</evidence>
<dbReference type="OrthoDB" id="5191103at2"/>
<dbReference type="Proteomes" id="UP000199045">
    <property type="component" value="Unassembled WGS sequence"/>
</dbReference>
<sequence length="288" mass="31009">MSNTSQQTRSAKDRAWIITLTILFGVMAILLFYTIICIWPSGYVSSKDPFKLFGSIYTITAEHRFLLLMVLGGALGANVHLIISFTAFVGNRTFVTTWIPWYLLRPLIGAGMAMFFYMLLRGGILTYSPPVAPELPENNQVTEATSTPAVTEGEVSASSVPEESTVHGATTQDSTAADSTATASDSTAAIPAAEKSEATEQRDSVPLNPYGMMAIACLVGLFSKEASEKLEEVFKTLFNVKEKVQYKDPLPADKNGNGNGNDNENVSNQTDVADTGLADSKTEPTEGV</sequence>
<organism evidence="3 4">
    <name type="scientific">Chitinophaga filiformis</name>
    <name type="common">Myxococcus filiformis</name>
    <name type="synonym">Flexibacter filiformis</name>
    <dbReference type="NCBI Taxonomy" id="104663"/>
    <lineage>
        <taxon>Bacteria</taxon>
        <taxon>Pseudomonadati</taxon>
        <taxon>Bacteroidota</taxon>
        <taxon>Chitinophagia</taxon>
        <taxon>Chitinophagales</taxon>
        <taxon>Chitinophagaceae</taxon>
        <taxon>Chitinophaga</taxon>
    </lineage>
</organism>